<keyword evidence="5 7" id="KW-0472">Membrane</keyword>
<dbReference type="GO" id="GO:0031902">
    <property type="term" value="C:late endosome membrane"/>
    <property type="evidence" value="ECO:0007669"/>
    <property type="project" value="TreeGrafter"/>
</dbReference>
<evidence type="ECO:0000256" key="3">
    <source>
        <dbReference type="ARBA" id="ARBA00022729"/>
    </source>
</evidence>
<dbReference type="CTD" id="24141"/>
<keyword evidence="3 8" id="KW-0732">Signal</keyword>
<organism evidence="9 10">
    <name type="scientific">Pundamilia nyererei</name>
    <dbReference type="NCBI Taxonomy" id="303518"/>
    <lineage>
        <taxon>Eukaryota</taxon>
        <taxon>Metazoa</taxon>
        <taxon>Chordata</taxon>
        <taxon>Craniata</taxon>
        <taxon>Vertebrata</taxon>
        <taxon>Euteleostomi</taxon>
        <taxon>Actinopterygii</taxon>
        <taxon>Neopterygii</taxon>
        <taxon>Teleostei</taxon>
        <taxon>Neoteleostei</taxon>
        <taxon>Acanthomorphata</taxon>
        <taxon>Ovalentaria</taxon>
        <taxon>Cichlomorphae</taxon>
        <taxon>Cichliformes</taxon>
        <taxon>Cichlidae</taxon>
        <taxon>African cichlids</taxon>
        <taxon>Pseudocrenilabrinae</taxon>
        <taxon>Haplochromini</taxon>
        <taxon>Pundamilia</taxon>
    </lineage>
</organism>
<evidence type="ECO:0000256" key="7">
    <source>
        <dbReference type="SAM" id="Phobius"/>
    </source>
</evidence>
<evidence type="ECO:0000256" key="4">
    <source>
        <dbReference type="ARBA" id="ARBA00022989"/>
    </source>
</evidence>
<name>A0A9Y6J6T1_9CICH</name>
<keyword evidence="6" id="KW-0325">Glycoprotein</keyword>
<gene>
    <name evidence="10" type="primary">lamp5</name>
</gene>
<dbReference type="InterPro" id="IPR002000">
    <property type="entry name" value="Lysosome-assoc_membr_glycop"/>
</dbReference>
<accession>A0A9Y6J6T1</accession>
<dbReference type="GO" id="GO:0005765">
    <property type="term" value="C:lysosomal membrane"/>
    <property type="evidence" value="ECO:0007669"/>
    <property type="project" value="TreeGrafter"/>
</dbReference>
<dbReference type="PANTHER" id="PTHR11506:SF35">
    <property type="entry name" value="LYSOSOME-ASSOCIATED MEMBRANE GLYCOPROTEIN 5"/>
    <property type="match status" value="1"/>
</dbReference>
<dbReference type="Proteomes" id="UP000695023">
    <property type="component" value="Unplaced"/>
</dbReference>
<evidence type="ECO:0000313" key="9">
    <source>
        <dbReference type="Proteomes" id="UP000695023"/>
    </source>
</evidence>
<protein>
    <submittedName>
        <fullName evidence="10">Lysosome-associated membrane glycoprotein 5</fullName>
    </submittedName>
</protein>
<feature type="signal peptide" evidence="8">
    <location>
        <begin position="1"/>
        <end position="30"/>
    </location>
</feature>
<sequence length="256" mass="29171">MGRLGFSTTESARLLLFTVFGVLALSVVLAEQEGENLSGLSNNPDKAIFAVRENGTTCLMVEFAVKFLVPYDVLALNGIDLITEQASFTLPRGAEIEGKCGSTESEIHITWKNNAYILRIYFSKEFRDKGIEVWKISKVQFVYDTSETSHFINAYNRESQTQQFPSRNFPSFISHITVSMYDIQIQPFDIASDFMFSEPYKCITDQRERLEETLPLILGLILGLIIVIILTIYHFHLKLTAAQPQLPRDRSMYKNM</sequence>
<dbReference type="GO" id="GO:0072594">
    <property type="term" value="P:establishment of protein localization to organelle"/>
    <property type="evidence" value="ECO:0007669"/>
    <property type="project" value="TreeGrafter"/>
</dbReference>
<reference evidence="10" key="1">
    <citation type="submission" date="2025-08" db="UniProtKB">
        <authorList>
            <consortium name="RefSeq"/>
        </authorList>
    </citation>
    <scope>IDENTIFICATION</scope>
</reference>
<proteinExistence type="predicted"/>
<dbReference type="RefSeq" id="XP_013764136.1">
    <property type="nucleotide sequence ID" value="XM_013908682.1"/>
</dbReference>
<keyword evidence="2 7" id="KW-0812">Transmembrane</keyword>
<evidence type="ECO:0000256" key="8">
    <source>
        <dbReference type="SAM" id="SignalP"/>
    </source>
</evidence>
<dbReference type="Gene3D" id="2.40.160.110">
    <property type="match status" value="1"/>
</dbReference>
<dbReference type="PANTHER" id="PTHR11506">
    <property type="entry name" value="LYSOSOME-ASSOCIATED MEMBRANE GLYCOPROTEIN"/>
    <property type="match status" value="1"/>
</dbReference>
<feature type="transmembrane region" description="Helical" evidence="7">
    <location>
        <begin position="214"/>
        <end position="235"/>
    </location>
</feature>
<dbReference type="AlphaFoldDB" id="A0A9Y6J6T1"/>
<comment type="subcellular location">
    <subcellularLocation>
        <location evidence="1">Cell membrane</location>
        <topology evidence="1">Single-pass type I membrane protein</topology>
    </subcellularLocation>
</comment>
<feature type="chain" id="PRO_5041319094" evidence="8">
    <location>
        <begin position="31"/>
        <end position="256"/>
    </location>
</feature>
<evidence type="ECO:0000313" key="10">
    <source>
        <dbReference type="RefSeq" id="XP_013764136.1"/>
    </source>
</evidence>
<evidence type="ECO:0000256" key="1">
    <source>
        <dbReference type="ARBA" id="ARBA00004251"/>
    </source>
</evidence>
<dbReference type="GO" id="GO:0005886">
    <property type="term" value="C:plasma membrane"/>
    <property type="evidence" value="ECO:0007669"/>
    <property type="project" value="TreeGrafter"/>
</dbReference>
<evidence type="ECO:0000256" key="6">
    <source>
        <dbReference type="ARBA" id="ARBA00023180"/>
    </source>
</evidence>
<keyword evidence="4 7" id="KW-1133">Transmembrane helix</keyword>
<evidence type="ECO:0000256" key="5">
    <source>
        <dbReference type="ARBA" id="ARBA00023136"/>
    </source>
</evidence>
<evidence type="ECO:0000256" key="2">
    <source>
        <dbReference type="ARBA" id="ARBA00022692"/>
    </source>
</evidence>
<keyword evidence="9" id="KW-1185">Reference proteome</keyword>
<dbReference type="GeneID" id="102209029"/>